<reference evidence="1 2" key="1">
    <citation type="journal article" date="2010" name="Cell">
        <title>The genome of Naegleria gruberi illuminates early eukaryotic versatility.</title>
        <authorList>
            <person name="Fritz-Laylin L.K."/>
            <person name="Prochnik S.E."/>
            <person name="Ginger M.L."/>
            <person name="Dacks J.B."/>
            <person name="Carpenter M.L."/>
            <person name="Field M.C."/>
            <person name="Kuo A."/>
            <person name="Paredez A."/>
            <person name="Chapman J."/>
            <person name="Pham J."/>
            <person name="Shu S."/>
            <person name="Neupane R."/>
            <person name="Cipriano M."/>
            <person name="Mancuso J."/>
            <person name="Tu H."/>
            <person name="Salamov A."/>
            <person name="Lindquist E."/>
            <person name="Shapiro H."/>
            <person name="Lucas S."/>
            <person name="Grigoriev I.V."/>
            <person name="Cande W.Z."/>
            <person name="Fulton C."/>
            <person name="Rokhsar D.S."/>
            <person name="Dawson S.C."/>
        </authorList>
    </citation>
    <scope>NUCLEOTIDE SEQUENCE [LARGE SCALE GENOMIC DNA]</scope>
    <source>
        <strain evidence="1 2">NEG-M</strain>
    </source>
</reference>
<dbReference type="InParanoid" id="D2VL81"/>
<sequence length="148" mass="17437">MMWSSTFELDITPSMQYFKSLLQKYNLNMMNKHLLTLTNEEQEKLNQISTIMRETNLPYLEQLLNKRMPNQKYFFGDEFDVLDICLGFCLGGAEFCNLLNNFPHCKEYCTIVNSRQGNLKSLQQMMNMIESLSNSNNSMESKKKEEEE</sequence>
<dbReference type="Gene3D" id="1.20.1050.10">
    <property type="match status" value="1"/>
</dbReference>
<accession>D2VL81</accession>
<evidence type="ECO:0000313" key="2">
    <source>
        <dbReference type="Proteomes" id="UP000006671"/>
    </source>
</evidence>
<name>D2VL81_NAEGR</name>
<gene>
    <name evidence="1" type="ORF">NAEGRDRAFT_69686</name>
</gene>
<keyword evidence="2" id="KW-1185">Reference proteome</keyword>
<proteinExistence type="predicted"/>
<dbReference type="VEuPathDB" id="AmoebaDB:NAEGRDRAFT_69686"/>
<dbReference type="AlphaFoldDB" id="D2VL81"/>
<evidence type="ECO:0000313" key="1">
    <source>
        <dbReference type="EMBL" id="EFC42339.1"/>
    </source>
</evidence>
<dbReference type="Proteomes" id="UP000006671">
    <property type="component" value="Unassembled WGS sequence"/>
</dbReference>
<protein>
    <submittedName>
        <fullName evidence="1">Predicted protein</fullName>
    </submittedName>
</protein>
<dbReference type="GeneID" id="8863057"/>
<dbReference type="InterPro" id="IPR036282">
    <property type="entry name" value="Glutathione-S-Trfase_C_sf"/>
</dbReference>
<dbReference type="KEGG" id="ngr:NAEGRDRAFT_69686"/>
<dbReference type="EMBL" id="GG738880">
    <property type="protein sequence ID" value="EFC42339.1"/>
    <property type="molecule type" value="Genomic_DNA"/>
</dbReference>
<dbReference type="SUPFAM" id="SSF47616">
    <property type="entry name" value="GST C-terminal domain-like"/>
    <property type="match status" value="1"/>
</dbReference>
<organism evidence="2">
    <name type="scientific">Naegleria gruberi</name>
    <name type="common">Amoeba</name>
    <dbReference type="NCBI Taxonomy" id="5762"/>
    <lineage>
        <taxon>Eukaryota</taxon>
        <taxon>Discoba</taxon>
        <taxon>Heterolobosea</taxon>
        <taxon>Tetramitia</taxon>
        <taxon>Eutetramitia</taxon>
        <taxon>Vahlkampfiidae</taxon>
        <taxon>Naegleria</taxon>
    </lineage>
</organism>
<dbReference type="RefSeq" id="XP_002675083.1">
    <property type="nucleotide sequence ID" value="XM_002675037.1"/>
</dbReference>